<sequence length="397" mass="45469">MIHLDMFGRKVLTDILELLENFPSVMLYGPRQIGKTTIAKSIAEIFPKKTHYFDLEKESDAFPLKTNAHEFLMALKDDLVILDEVQLYPQLLSFLRSIIDEHRIPGRFILLGSADPQLVTGVSESLAGRVIYKEINQITFLEATEQNISLEQHWFRGGFPEALQLKSDKMWTEWTQSFIQTYIYRDINLLFGINLSPQIIAKMWSMLAHLNSDIENMQNLGRSLGLTGTSAKKYLDYMEGAYLIRRLAPWHQNNGKRLVKSPKLYVRTWGVLHHLLQITSYHQLQTNPALGASWEGYVVEQIHAAKPKEIDLYYYRTHHGAEVDLVLIKGVKPIATIEIKYSNAPVLSRGYYESLSDLETKDNFVITPNSQTVTTKEGVQVLGLEAFLKDDLINKIN</sequence>
<keyword evidence="3" id="KW-1185">Reference proteome</keyword>
<dbReference type="Pfam" id="PF13173">
    <property type="entry name" value="AAA_14"/>
    <property type="match status" value="1"/>
</dbReference>
<dbReference type="Gene3D" id="3.40.50.300">
    <property type="entry name" value="P-loop containing nucleotide triphosphate hydrolases"/>
    <property type="match status" value="1"/>
</dbReference>
<gene>
    <name evidence="2" type="ORF">I5M32_01820</name>
</gene>
<dbReference type="InterPro" id="IPR041682">
    <property type="entry name" value="AAA_14"/>
</dbReference>
<dbReference type="PANTHER" id="PTHR43566">
    <property type="entry name" value="CONSERVED PROTEIN"/>
    <property type="match status" value="1"/>
</dbReference>
<evidence type="ECO:0000259" key="1">
    <source>
        <dbReference type="SMART" id="SM00382"/>
    </source>
</evidence>
<comment type="caution">
    <text evidence="2">The sequence shown here is derived from an EMBL/GenBank/DDBJ whole genome shotgun (WGS) entry which is preliminary data.</text>
</comment>
<keyword evidence="2" id="KW-0547">Nucleotide-binding</keyword>
<dbReference type="CDD" id="cd00009">
    <property type="entry name" value="AAA"/>
    <property type="match status" value="1"/>
</dbReference>
<dbReference type="SMART" id="SM00382">
    <property type="entry name" value="AAA"/>
    <property type="match status" value="1"/>
</dbReference>
<organism evidence="2 3">
    <name type="scientific">Pedobacter segetis</name>
    <dbReference type="NCBI Taxonomy" id="2793069"/>
    <lineage>
        <taxon>Bacteria</taxon>
        <taxon>Pseudomonadati</taxon>
        <taxon>Bacteroidota</taxon>
        <taxon>Sphingobacteriia</taxon>
        <taxon>Sphingobacteriales</taxon>
        <taxon>Sphingobacteriaceae</taxon>
        <taxon>Pedobacter</taxon>
    </lineage>
</organism>
<reference evidence="2 3" key="1">
    <citation type="submission" date="2020-12" db="EMBL/GenBank/DDBJ databases">
        <title>Bacterial novel species Pedobacter sp. SD-b isolated from soil.</title>
        <authorList>
            <person name="Jung H.-Y."/>
        </authorList>
    </citation>
    <scope>NUCLEOTIDE SEQUENCE [LARGE SCALE GENOMIC DNA]</scope>
    <source>
        <strain evidence="2 3">SD-b</strain>
    </source>
</reference>
<dbReference type="PANTHER" id="PTHR43566:SF2">
    <property type="entry name" value="DUF4143 DOMAIN-CONTAINING PROTEIN"/>
    <property type="match status" value="1"/>
</dbReference>
<protein>
    <submittedName>
        <fullName evidence="2">ATP-binding protein</fullName>
    </submittedName>
</protein>
<keyword evidence="2" id="KW-0067">ATP-binding</keyword>
<dbReference type="InterPro" id="IPR003593">
    <property type="entry name" value="AAA+_ATPase"/>
</dbReference>
<dbReference type="GO" id="GO:0005524">
    <property type="term" value="F:ATP binding"/>
    <property type="evidence" value="ECO:0007669"/>
    <property type="project" value="UniProtKB-KW"/>
</dbReference>
<evidence type="ECO:0000313" key="2">
    <source>
        <dbReference type="EMBL" id="MBK0381686.1"/>
    </source>
</evidence>
<proteinExistence type="predicted"/>
<accession>A0ABS1BH38</accession>
<feature type="domain" description="AAA+ ATPase" evidence="1">
    <location>
        <begin position="21"/>
        <end position="124"/>
    </location>
</feature>
<evidence type="ECO:0000313" key="3">
    <source>
        <dbReference type="Proteomes" id="UP000660024"/>
    </source>
</evidence>
<dbReference type="Pfam" id="PF13635">
    <property type="entry name" value="DUF4143"/>
    <property type="match status" value="1"/>
</dbReference>
<dbReference type="InterPro" id="IPR027417">
    <property type="entry name" value="P-loop_NTPase"/>
</dbReference>
<name>A0ABS1BH38_9SPHI</name>
<dbReference type="Proteomes" id="UP000660024">
    <property type="component" value="Unassembled WGS sequence"/>
</dbReference>
<dbReference type="InterPro" id="IPR025420">
    <property type="entry name" value="DUF4143"/>
</dbReference>
<dbReference type="RefSeq" id="WP_200584464.1">
    <property type="nucleotide sequence ID" value="NZ_JAEHFY010000002.1"/>
</dbReference>
<dbReference type="EMBL" id="JAEHFY010000002">
    <property type="protein sequence ID" value="MBK0381686.1"/>
    <property type="molecule type" value="Genomic_DNA"/>
</dbReference>
<dbReference type="SUPFAM" id="SSF52540">
    <property type="entry name" value="P-loop containing nucleoside triphosphate hydrolases"/>
    <property type="match status" value="1"/>
</dbReference>